<evidence type="ECO:0000256" key="2">
    <source>
        <dbReference type="ARBA" id="ARBA00022737"/>
    </source>
</evidence>
<evidence type="ECO:0008006" key="8">
    <source>
        <dbReference type="Google" id="ProtNLM"/>
    </source>
</evidence>
<dbReference type="CDD" id="cd05819">
    <property type="entry name" value="NHL"/>
    <property type="match status" value="1"/>
</dbReference>
<evidence type="ECO:0000256" key="4">
    <source>
        <dbReference type="PROSITE-ProRule" id="PRU00504"/>
    </source>
</evidence>
<keyword evidence="5" id="KW-1133">Transmembrane helix</keyword>
<reference evidence="6" key="1">
    <citation type="submission" date="2021-02" db="EMBL/GenBank/DDBJ databases">
        <authorList>
            <person name="Nowell W R."/>
        </authorList>
    </citation>
    <scope>NUCLEOTIDE SEQUENCE</scope>
</reference>
<dbReference type="EMBL" id="CAJNOT010000379">
    <property type="protein sequence ID" value="CAF0961086.1"/>
    <property type="molecule type" value="Genomic_DNA"/>
</dbReference>
<accession>A0A814E036</accession>
<dbReference type="Proteomes" id="UP000663864">
    <property type="component" value="Unassembled WGS sequence"/>
</dbReference>
<comment type="caution">
    <text evidence="6">The sequence shown here is derived from an EMBL/GenBank/DDBJ whole genome shotgun (WGS) entry which is preliminary data.</text>
</comment>
<keyword evidence="5" id="KW-0472">Membrane</keyword>
<keyword evidence="1" id="KW-0732">Signal</keyword>
<feature type="repeat" description="NHL" evidence="4">
    <location>
        <begin position="362"/>
        <end position="405"/>
    </location>
</feature>
<sequence length="456" mass="49471">MDQFQYNRVPIVPRLIQPQWSSKIAPNNNDREYNGNGYRSEIPWRTSIQPLGIQPRSSTGQYKSNNNYQYEQSLSNSLPSMDNVEISSKQRFQNEIYYQPLKGGERRDQQENFPNYYPFTHTKPVQNLKLDTNHTIGKCFKRLIIIHCTIISLFAITAMAISIYLLIRVTATTSTSTTTATTSLRWSSTGITIAGITGSPGSASNQLHTPYHLALDSTGSLYIGDSDNHRVQRYLKGASTGTTIAGQNATASNALTNLNYPTGSSGSLNNQLDQPYGIARDSNTGTLYIADTNNNRIMSYASGASNGTLVAGGNGGGTGSTQLFGPRGIYFDSSSNSVIIANFGAHNIVRWTLGQTYWTLVAGITGSFGSSSTQLNSPVGVTLDSMGNIYVADTVNHRIQLFLAGQSNGTTIAGITGLSGSNATLLNTPFSVALDSQRNLYVADMGNSRIQQFMTY</sequence>
<dbReference type="AlphaFoldDB" id="A0A814E036"/>
<dbReference type="PANTHER" id="PTHR10680:SF14">
    <property type="entry name" value="PEPTIDYL-GLYCINE ALPHA-AMIDATING MONOOXYGENASE"/>
    <property type="match status" value="1"/>
</dbReference>
<dbReference type="GO" id="GO:0005576">
    <property type="term" value="C:extracellular region"/>
    <property type="evidence" value="ECO:0007669"/>
    <property type="project" value="TreeGrafter"/>
</dbReference>
<evidence type="ECO:0000256" key="3">
    <source>
        <dbReference type="ARBA" id="ARBA00023180"/>
    </source>
</evidence>
<dbReference type="Gene3D" id="2.40.10.500">
    <property type="match status" value="2"/>
</dbReference>
<dbReference type="Gene3D" id="2.120.10.30">
    <property type="entry name" value="TolB, C-terminal domain"/>
    <property type="match status" value="1"/>
</dbReference>
<keyword evidence="2" id="KW-0677">Repeat</keyword>
<evidence type="ECO:0000256" key="1">
    <source>
        <dbReference type="ARBA" id="ARBA00022729"/>
    </source>
</evidence>
<protein>
    <recommendedName>
        <fullName evidence="8">NHL repeat containing protein</fullName>
    </recommendedName>
</protein>
<dbReference type="InterPro" id="IPR001258">
    <property type="entry name" value="NHL_repeat"/>
</dbReference>
<dbReference type="PANTHER" id="PTHR10680">
    <property type="entry name" value="PEPTIDYL-GLYCINE ALPHA-AMIDATING MONOOXYGENASE"/>
    <property type="match status" value="1"/>
</dbReference>
<evidence type="ECO:0000313" key="7">
    <source>
        <dbReference type="Proteomes" id="UP000663864"/>
    </source>
</evidence>
<dbReference type="InterPro" id="IPR011042">
    <property type="entry name" value="6-blade_b-propeller_TolB-like"/>
</dbReference>
<gene>
    <name evidence="6" type="ORF">ZHD862_LOCUS10523</name>
</gene>
<feature type="repeat" description="NHL" evidence="4">
    <location>
        <begin position="263"/>
        <end position="303"/>
    </location>
</feature>
<dbReference type="SUPFAM" id="SSF101898">
    <property type="entry name" value="NHL repeat"/>
    <property type="match status" value="1"/>
</dbReference>
<keyword evidence="3" id="KW-0325">Glycoprotein</keyword>
<dbReference type="PROSITE" id="PS51125">
    <property type="entry name" value="NHL"/>
    <property type="match status" value="2"/>
</dbReference>
<dbReference type="Pfam" id="PF01436">
    <property type="entry name" value="NHL"/>
    <property type="match status" value="3"/>
</dbReference>
<name>A0A814E036_9BILA</name>
<evidence type="ECO:0000313" key="6">
    <source>
        <dbReference type="EMBL" id="CAF0961086.1"/>
    </source>
</evidence>
<organism evidence="6 7">
    <name type="scientific">Rotaria sordida</name>
    <dbReference type="NCBI Taxonomy" id="392033"/>
    <lineage>
        <taxon>Eukaryota</taxon>
        <taxon>Metazoa</taxon>
        <taxon>Spiralia</taxon>
        <taxon>Gnathifera</taxon>
        <taxon>Rotifera</taxon>
        <taxon>Eurotatoria</taxon>
        <taxon>Bdelloidea</taxon>
        <taxon>Philodinida</taxon>
        <taxon>Philodinidae</taxon>
        <taxon>Rotaria</taxon>
    </lineage>
</organism>
<evidence type="ECO:0000256" key="5">
    <source>
        <dbReference type="SAM" id="Phobius"/>
    </source>
</evidence>
<proteinExistence type="predicted"/>
<feature type="transmembrane region" description="Helical" evidence="5">
    <location>
        <begin position="143"/>
        <end position="167"/>
    </location>
</feature>
<keyword evidence="5" id="KW-0812">Transmembrane</keyword>